<dbReference type="GO" id="GO:0046872">
    <property type="term" value="F:metal ion binding"/>
    <property type="evidence" value="ECO:0007669"/>
    <property type="project" value="UniProtKB-KW"/>
</dbReference>
<dbReference type="SFLD" id="SFLDS00005">
    <property type="entry name" value="Isoprenoid_Synthase_Type_I"/>
    <property type="match status" value="1"/>
</dbReference>
<dbReference type="NCBIfam" id="NF041167">
    <property type="entry name" value="f2_encap_cargo2"/>
    <property type="match status" value="1"/>
</dbReference>
<sequence>MPEPGPSPATSSLPAAAAQFGAHVLAHALAAGTEVTADVRVVRSAQLVEPVPAGEPDPPAAPPVTPGQPARAARPVLPGPPSLPVRPRTAEAAGTAAEAAPGSTAAPAVAGGTDTGPAVTATAAPVREDAAAARQPSPAMERILRGPSGLGTASLHLFRRDGAPAPAAPGEPVAGRPIPGLYFHPVPEPDEARVAEVSRRIKAWAVDEVQAFPPEWEDQFDGFSVGRYMVACHPDAPTVEHLMVATRLMVAENAVDDCYCEDHGGSPVGLGSRLLLAHTALDPLHTTEEYEPAWAESLLSDAPRRAYRSAMDYLVRLATPSQADRFRHDMARLHMGYLAEAAWAETDHVPEVWEYLAMRQFNNFRPCPTITDTVGGYELPADLHAQPAMQRVIALAGNATTIVNDLYSYTKEQASPGRHLNLPVVIAEREDCSEQKAYLKAVEVHNDLMHAFEAEAAALAAACPVPAVPRFLRGVAAWVDGNHYWHQTNTYRYSLPDFW</sequence>
<evidence type="ECO:0000256" key="7">
    <source>
        <dbReference type="RuleBase" id="RU366034"/>
    </source>
</evidence>
<dbReference type="PANTHER" id="PTHR35201:SF4">
    <property type="entry name" value="BETA-PINACENE SYNTHASE-RELATED"/>
    <property type="match status" value="1"/>
</dbReference>
<feature type="region of interest" description="Disordered" evidence="8">
    <location>
        <begin position="50"/>
        <end position="115"/>
    </location>
</feature>
<dbReference type="EMBL" id="CP034279">
    <property type="protein sequence ID" value="QGV82021.1"/>
    <property type="molecule type" value="Genomic_DNA"/>
</dbReference>
<dbReference type="GO" id="GO:0042214">
    <property type="term" value="P:terpene metabolic process"/>
    <property type="evidence" value="ECO:0007669"/>
    <property type="project" value="InterPro"/>
</dbReference>
<evidence type="ECO:0000256" key="3">
    <source>
        <dbReference type="ARBA" id="ARBA00022842"/>
    </source>
</evidence>
<evidence type="ECO:0000256" key="8">
    <source>
        <dbReference type="SAM" id="MobiDB-lite"/>
    </source>
</evidence>
<keyword evidence="4 7" id="KW-0456">Lyase</keyword>
<comment type="cofactor">
    <cofactor evidence="1 7">
        <name>Mg(2+)</name>
        <dbReference type="ChEBI" id="CHEBI:18420"/>
    </cofactor>
</comment>
<keyword evidence="2 7" id="KW-0479">Metal-binding</keyword>
<dbReference type="PANTHER" id="PTHR35201">
    <property type="entry name" value="TERPENE SYNTHASE"/>
    <property type="match status" value="1"/>
</dbReference>
<dbReference type="Gene3D" id="1.10.600.10">
    <property type="entry name" value="Farnesyl Diphosphate Synthase"/>
    <property type="match status" value="1"/>
</dbReference>
<feature type="compositionally biased region" description="Low complexity" evidence="8">
    <location>
        <begin position="90"/>
        <end position="115"/>
    </location>
</feature>
<keyword evidence="10" id="KW-1185">Reference proteome</keyword>
<proteinExistence type="inferred from homology"/>
<dbReference type="GO" id="GO:0010333">
    <property type="term" value="F:terpene synthase activity"/>
    <property type="evidence" value="ECO:0007669"/>
    <property type="project" value="InterPro"/>
</dbReference>
<dbReference type="Pfam" id="PF19086">
    <property type="entry name" value="Terpene_syn_C_2"/>
    <property type="match status" value="1"/>
</dbReference>
<dbReference type="InterPro" id="IPR008949">
    <property type="entry name" value="Isoprenoid_synthase_dom_sf"/>
</dbReference>
<dbReference type="EC" id="4.2.3.-" evidence="7"/>
<evidence type="ECO:0000256" key="2">
    <source>
        <dbReference type="ARBA" id="ARBA00022723"/>
    </source>
</evidence>
<organism evidence="9 10">
    <name type="scientific">Streptomyces ficellus</name>
    <dbReference type="NCBI Taxonomy" id="1977088"/>
    <lineage>
        <taxon>Bacteria</taxon>
        <taxon>Bacillati</taxon>
        <taxon>Actinomycetota</taxon>
        <taxon>Actinomycetes</taxon>
        <taxon>Kitasatosporales</taxon>
        <taxon>Streptomycetaceae</taxon>
        <taxon>Streptomyces</taxon>
    </lineage>
</organism>
<evidence type="ECO:0000256" key="5">
    <source>
        <dbReference type="ARBA" id="ARBA00035573"/>
    </source>
</evidence>
<evidence type="ECO:0000313" key="10">
    <source>
        <dbReference type="Proteomes" id="UP000422572"/>
    </source>
</evidence>
<dbReference type="FunFam" id="1.10.600.10:FF:000019">
    <property type="entry name" value="2-methylisoborneol synthase"/>
    <property type="match status" value="1"/>
</dbReference>
<feature type="compositionally biased region" description="Pro residues" evidence="8">
    <location>
        <begin position="53"/>
        <end position="66"/>
    </location>
</feature>
<comment type="catalytic activity">
    <reaction evidence="5">
        <text>(E)-2-methylgeranyl diphosphate + H2O = 2-methylisoborneol + diphosphate</text>
        <dbReference type="Rhea" id="RHEA:32571"/>
        <dbReference type="ChEBI" id="CHEBI:15377"/>
        <dbReference type="ChEBI" id="CHEBI:33019"/>
        <dbReference type="ChEBI" id="CHEBI:61984"/>
        <dbReference type="ChEBI" id="CHEBI:61987"/>
        <dbReference type="EC" id="4.2.3.118"/>
    </reaction>
</comment>
<dbReference type="InterPro" id="IPR047945">
    <property type="entry name" value="MIB_synthase"/>
</dbReference>
<protein>
    <recommendedName>
        <fullName evidence="7">Terpene synthase</fullName>
        <ecNumber evidence="7">4.2.3.-</ecNumber>
    </recommendedName>
</protein>
<evidence type="ECO:0000256" key="1">
    <source>
        <dbReference type="ARBA" id="ARBA00001946"/>
    </source>
</evidence>
<evidence type="ECO:0000313" key="9">
    <source>
        <dbReference type="EMBL" id="QGV82021.1"/>
    </source>
</evidence>
<accession>A0A6I6FG49</accession>
<dbReference type="SFLD" id="SFLDG01020">
    <property type="entry name" value="Terpene_Cyclase_Like_2"/>
    <property type="match status" value="1"/>
</dbReference>
<dbReference type="Proteomes" id="UP000422572">
    <property type="component" value="Chromosome"/>
</dbReference>
<dbReference type="SUPFAM" id="SSF48576">
    <property type="entry name" value="Terpenoid synthases"/>
    <property type="match status" value="1"/>
</dbReference>
<evidence type="ECO:0000256" key="4">
    <source>
        <dbReference type="ARBA" id="ARBA00023239"/>
    </source>
</evidence>
<dbReference type="InterPro" id="IPR034686">
    <property type="entry name" value="Terpene_cyclase-like_2"/>
</dbReference>
<dbReference type="KEGG" id="sfic:EIZ62_30005"/>
<keyword evidence="3 7" id="KW-0460">Magnesium</keyword>
<evidence type="ECO:0000256" key="6">
    <source>
        <dbReference type="ARBA" id="ARBA00035653"/>
    </source>
</evidence>
<reference evidence="9 10" key="1">
    <citation type="submission" date="2018-12" db="EMBL/GenBank/DDBJ databases">
        <title>Complete genome sequence of Streptomyces ficellus NRRL8067, the producer of ficellomycin, feldamycin and nojirimycin.</title>
        <authorList>
            <person name="Zhang H."/>
            <person name="Yue R."/>
            <person name="Liu Y."/>
            <person name="Li M."/>
            <person name="Mu H."/>
            <person name="Zhang J."/>
        </authorList>
    </citation>
    <scope>NUCLEOTIDE SEQUENCE [LARGE SCALE GENOMIC DNA]</scope>
    <source>
        <strain evidence="9 10">NRRL 8067</strain>
    </source>
</reference>
<gene>
    <name evidence="9" type="ORF">EIZ62_30005</name>
</gene>
<dbReference type="RefSeq" id="WP_156695757.1">
    <property type="nucleotide sequence ID" value="NZ_CP034279.1"/>
</dbReference>
<name>A0A6I6FG49_9ACTN</name>
<dbReference type="AlphaFoldDB" id="A0A6I6FG49"/>
<dbReference type="OrthoDB" id="4567121at2"/>
<comment type="similarity">
    <text evidence="6">Belongs to the terpene synthase family. 2-methylisoborneol synthase subfamily.</text>
</comment>